<sequence length="205" mass="23963">MHLFGTDLDLNGFTARPQDHGVDRLVTVRFGVSDIIIEFIRQVAIMRMHYPQRGVAVLQTFSDDTHGAHVKEFIKRQMLFLHFAPDAINMFWSSVDFRLHAFVFHFGAQMSNKLFDVMFAIETALMQQFGDAFVFRRMQVAETVVFQFPLQLPDAQTISERRIDVGTFFRRQHALIFRRLFHFAQMSDSLGQFDDHAAEIIHHRQ</sequence>
<dbReference type="AlphaFoldDB" id="A0A655CHX7"/>
<name>A0A655CHX7_SALET</name>
<reference evidence="1 2" key="1">
    <citation type="submission" date="2015-03" db="EMBL/GenBank/DDBJ databases">
        <authorList>
            <consortium name="Pathogen Informatics"/>
        </authorList>
    </citation>
    <scope>NUCLEOTIDE SEQUENCE [LARGE SCALE GENOMIC DNA]</scope>
    <source>
        <strain evidence="1 2">3476</strain>
    </source>
</reference>
<proteinExistence type="predicted"/>
<evidence type="ECO:0000313" key="2">
    <source>
        <dbReference type="Proteomes" id="UP000039541"/>
    </source>
</evidence>
<dbReference type="Proteomes" id="UP000039541">
    <property type="component" value="Unassembled WGS sequence"/>
</dbReference>
<protein>
    <submittedName>
        <fullName evidence="1">Uncharacterized protein</fullName>
    </submittedName>
</protein>
<accession>A0A655CHX7</accession>
<gene>
    <name evidence="1" type="ORF">ERS008202_02017</name>
</gene>
<organism evidence="1 2">
    <name type="scientific">Salmonella enterica subsp. enterica serovar Bovismorbificans</name>
    <dbReference type="NCBI Taxonomy" id="58097"/>
    <lineage>
        <taxon>Bacteria</taxon>
        <taxon>Pseudomonadati</taxon>
        <taxon>Pseudomonadota</taxon>
        <taxon>Gammaproteobacteria</taxon>
        <taxon>Enterobacterales</taxon>
        <taxon>Enterobacteriaceae</taxon>
        <taxon>Salmonella</taxon>
    </lineage>
</organism>
<evidence type="ECO:0000313" key="1">
    <source>
        <dbReference type="EMBL" id="CNU14781.1"/>
    </source>
</evidence>
<dbReference type="EMBL" id="CQPC01000022">
    <property type="protein sequence ID" value="CNU14781.1"/>
    <property type="molecule type" value="Genomic_DNA"/>
</dbReference>